<comment type="similarity">
    <text evidence="2">Belongs to the dynein heavy chain family.</text>
</comment>
<dbReference type="GO" id="GO:0007018">
    <property type="term" value="P:microtubule-based movement"/>
    <property type="evidence" value="ECO:0007669"/>
    <property type="project" value="InterPro"/>
</dbReference>
<evidence type="ECO:0000256" key="12">
    <source>
        <dbReference type="ARBA" id="ARBA00023273"/>
    </source>
</evidence>
<dbReference type="GO" id="GO:0051959">
    <property type="term" value="F:dynein light intermediate chain binding"/>
    <property type="evidence" value="ECO:0007669"/>
    <property type="project" value="InterPro"/>
</dbReference>
<reference evidence="15" key="1">
    <citation type="journal article" date="2023" name="IScience">
        <title>Live-bearing cockroach genome reveals convergent evolutionary mechanisms linked to viviparity in insects and beyond.</title>
        <authorList>
            <person name="Fouks B."/>
            <person name="Harrison M.C."/>
            <person name="Mikhailova A.A."/>
            <person name="Marchal E."/>
            <person name="English S."/>
            <person name="Carruthers M."/>
            <person name="Jennings E.C."/>
            <person name="Chiamaka E.L."/>
            <person name="Frigard R.A."/>
            <person name="Pippel M."/>
            <person name="Attardo G.M."/>
            <person name="Benoit J.B."/>
            <person name="Bornberg-Bauer E."/>
            <person name="Tobe S.S."/>
        </authorList>
    </citation>
    <scope>NUCLEOTIDE SEQUENCE</scope>
    <source>
        <strain evidence="15">Stay&amp;Tobe</strain>
    </source>
</reference>
<dbReference type="GO" id="GO:0005874">
    <property type="term" value="C:microtubule"/>
    <property type="evidence" value="ECO:0007669"/>
    <property type="project" value="UniProtKB-KW"/>
</dbReference>
<dbReference type="FunFam" id="1.20.920.30:FF:000005">
    <property type="entry name" value="Dynein, axonemal, heavy chain 2"/>
    <property type="match status" value="1"/>
</dbReference>
<keyword evidence="6" id="KW-0067">ATP-binding</keyword>
<reference evidence="15" key="2">
    <citation type="submission" date="2023-05" db="EMBL/GenBank/DDBJ databases">
        <authorList>
            <person name="Fouks B."/>
        </authorList>
    </citation>
    <scope>NUCLEOTIDE SEQUENCE</scope>
    <source>
        <strain evidence="15">Stay&amp;Tobe</strain>
        <tissue evidence="15">Testes</tissue>
    </source>
</reference>
<keyword evidence="12" id="KW-0966">Cell projection</keyword>
<evidence type="ECO:0000256" key="1">
    <source>
        <dbReference type="ARBA" id="ARBA00004430"/>
    </source>
</evidence>
<keyword evidence="9" id="KW-0969">Cilium</keyword>
<evidence type="ECO:0008006" key="17">
    <source>
        <dbReference type="Google" id="ProtNLM"/>
    </source>
</evidence>
<keyword evidence="5" id="KW-0547">Nucleotide-binding</keyword>
<keyword evidence="11" id="KW-0206">Cytoskeleton</keyword>
<name>A0AAD7Z7X8_DIPPU</name>
<dbReference type="Proteomes" id="UP001233999">
    <property type="component" value="Unassembled WGS sequence"/>
</dbReference>
<dbReference type="Gene3D" id="1.20.920.30">
    <property type="match status" value="1"/>
</dbReference>
<keyword evidence="16" id="KW-1185">Reference proteome</keyword>
<dbReference type="Pfam" id="PF12775">
    <property type="entry name" value="AAA_7"/>
    <property type="match status" value="1"/>
</dbReference>
<proteinExistence type="inferred from homology"/>
<evidence type="ECO:0000256" key="5">
    <source>
        <dbReference type="ARBA" id="ARBA00022741"/>
    </source>
</evidence>
<dbReference type="GO" id="GO:0005930">
    <property type="term" value="C:axoneme"/>
    <property type="evidence" value="ECO:0007669"/>
    <property type="project" value="UniProtKB-SubCell"/>
</dbReference>
<evidence type="ECO:0000256" key="2">
    <source>
        <dbReference type="ARBA" id="ARBA00008887"/>
    </source>
</evidence>
<keyword evidence="8" id="KW-0175">Coiled coil</keyword>
<evidence type="ECO:0000256" key="11">
    <source>
        <dbReference type="ARBA" id="ARBA00023212"/>
    </source>
</evidence>
<evidence type="ECO:0000256" key="4">
    <source>
        <dbReference type="ARBA" id="ARBA00022701"/>
    </source>
</evidence>
<dbReference type="GO" id="GO:0030286">
    <property type="term" value="C:dynein complex"/>
    <property type="evidence" value="ECO:0007669"/>
    <property type="project" value="UniProtKB-KW"/>
</dbReference>
<evidence type="ECO:0000256" key="7">
    <source>
        <dbReference type="ARBA" id="ARBA00023017"/>
    </source>
</evidence>
<comment type="caution">
    <text evidence="15">The sequence shown here is derived from an EMBL/GenBank/DDBJ whole genome shotgun (WGS) entry which is preliminary data.</text>
</comment>
<evidence type="ECO:0000313" key="16">
    <source>
        <dbReference type="Proteomes" id="UP001233999"/>
    </source>
</evidence>
<dbReference type="GO" id="GO:0045505">
    <property type="term" value="F:dynein intermediate chain binding"/>
    <property type="evidence" value="ECO:0007669"/>
    <property type="project" value="InterPro"/>
</dbReference>
<evidence type="ECO:0000256" key="10">
    <source>
        <dbReference type="ARBA" id="ARBA00023175"/>
    </source>
</evidence>
<dbReference type="EMBL" id="JASPKZ010009832">
    <property type="protein sequence ID" value="KAJ9575541.1"/>
    <property type="molecule type" value="Genomic_DNA"/>
</dbReference>
<dbReference type="Gene3D" id="3.40.50.300">
    <property type="entry name" value="P-loop containing nucleotide triphosphate hydrolases"/>
    <property type="match status" value="1"/>
</dbReference>
<dbReference type="InterPro" id="IPR026983">
    <property type="entry name" value="DHC"/>
</dbReference>
<dbReference type="GO" id="GO:0005524">
    <property type="term" value="F:ATP binding"/>
    <property type="evidence" value="ECO:0007669"/>
    <property type="project" value="UniProtKB-KW"/>
</dbReference>
<gene>
    <name evidence="15" type="ORF">L9F63_007611</name>
</gene>
<feature type="non-terminal residue" evidence="15">
    <location>
        <position position="418"/>
    </location>
</feature>
<dbReference type="SUPFAM" id="SSF52540">
    <property type="entry name" value="P-loop containing nucleoside triphosphate hydrolases"/>
    <property type="match status" value="2"/>
</dbReference>
<dbReference type="InterPro" id="IPR041589">
    <property type="entry name" value="DNAH3_AAA_lid_1"/>
</dbReference>
<keyword evidence="3" id="KW-0963">Cytoplasm</keyword>
<accession>A0AAD7Z7X8</accession>
<dbReference type="AlphaFoldDB" id="A0AAD7Z7X8"/>
<comment type="subcellular location">
    <subcellularLocation>
        <location evidence="1">Cytoplasm</location>
        <location evidence="1">Cytoskeleton</location>
        <location evidence="1">Cilium axoneme</location>
    </subcellularLocation>
</comment>
<evidence type="ECO:0000256" key="3">
    <source>
        <dbReference type="ARBA" id="ARBA00022490"/>
    </source>
</evidence>
<dbReference type="PANTHER" id="PTHR46961">
    <property type="entry name" value="DYNEIN HEAVY CHAIN 1, AXONEMAL-LIKE PROTEIN"/>
    <property type="match status" value="1"/>
</dbReference>
<dbReference type="PANTHER" id="PTHR46961:SF5">
    <property type="entry name" value="DYNEIN AXONEMAL HEAVY CHAIN 1"/>
    <property type="match status" value="1"/>
</dbReference>
<evidence type="ECO:0000256" key="9">
    <source>
        <dbReference type="ARBA" id="ARBA00023069"/>
    </source>
</evidence>
<protein>
    <recommendedName>
        <fullName evidence="17">Dynein heavy chain</fullName>
    </recommendedName>
</protein>
<dbReference type="Pfam" id="PF12780">
    <property type="entry name" value="AAA_8"/>
    <property type="match status" value="1"/>
</dbReference>
<evidence type="ECO:0000259" key="14">
    <source>
        <dbReference type="Pfam" id="PF17857"/>
    </source>
</evidence>
<evidence type="ECO:0000256" key="8">
    <source>
        <dbReference type="ARBA" id="ARBA00023054"/>
    </source>
</evidence>
<dbReference type="InterPro" id="IPR027417">
    <property type="entry name" value="P-loop_NTPase"/>
</dbReference>
<organism evidence="15 16">
    <name type="scientific">Diploptera punctata</name>
    <name type="common">Pacific beetle cockroach</name>
    <dbReference type="NCBI Taxonomy" id="6984"/>
    <lineage>
        <taxon>Eukaryota</taxon>
        <taxon>Metazoa</taxon>
        <taxon>Ecdysozoa</taxon>
        <taxon>Arthropoda</taxon>
        <taxon>Hexapoda</taxon>
        <taxon>Insecta</taxon>
        <taxon>Pterygota</taxon>
        <taxon>Neoptera</taxon>
        <taxon>Polyneoptera</taxon>
        <taxon>Dictyoptera</taxon>
        <taxon>Blattodea</taxon>
        <taxon>Blaberoidea</taxon>
        <taxon>Blaberidae</taxon>
        <taxon>Diplopterinae</taxon>
        <taxon>Diploptera</taxon>
    </lineage>
</organism>
<feature type="domain" description="Dynein heavy chain AAA module D4" evidence="13">
    <location>
        <begin position="223"/>
        <end position="418"/>
    </location>
</feature>
<evidence type="ECO:0000256" key="6">
    <source>
        <dbReference type="ARBA" id="ARBA00022840"/>
    </source>
</evidence>
<dbReference type="InterPro" id="IPR024317">
    <property type="entry name" value="Dynein_heavy_chain_D4_dom"/>
</dbReference>
<evidence type="ECO:0000259" key="13">
    <source>
        <dbReference type="Pfam" id="PF12780"/>
    </source>
</evidence>
<dbReference type="FunFam" id="3.40.50.300:FF:002141">
    <property type="entry name" value="Dynein heavy chain"/>
    <property type="match status" value="1"/>
</dbReference>
<feature type="domain" description="Dynein heavy chain 3 AAA+ lid" evidence="14">
    <location>
        <begin position="79"/>
        <end position="174"/>
    </location>
</feature>
<sequence>WYDRRNIGEFRTIVDVNFVGAMGPPGGGRNPVTLRLLRHFHYLAFTELENSSKLCIFGTILKSWLVRTQGLQNMQDAMVTSTLSLYTTILQELLPTPAKTHYTFNLRDLSKVFQGVLMADPERMEKEEQVLRLWYHECCRVFQDRLVNDADRNWFDKLLRSKIRTDFNKNSDSVLGEGAIIFGDFLDPTLDIRPYIQINDMEKLSRVLDQYLEEYNNSSTKPMKLVLFLDAICHVCRISRVIRQPLGNALLLGMGGSGRQSLTRLATHIAEFVCFQIELSKNYGPNEWREDIKQLMFKAGVYNRETVFLLSDTQIKSESFLEDMNNILNSGDVPNIYKPDELDQIYNAMKGIVTELGLPSTKSNLFSAYVKTVRSNLHSVITMSPIGEVFRARIRQFPALVNCCTIDWFSAWPDSALQ</sequence>
<keyword evidence="7" id="KW-0243">Dynein</keyword>
<keyword evidence="10" id="KW-0505">Motor protein</keyword>
<evidence type="ECO:0000313" key="15">
    <source>
        <dbReference type="EMBL" id="KAJ9575541.1"/>
    </source>
</evidence>
<keyword evidence="4" id="KW-0493">Microtubule</keyword>
<dbReference type="Pfam" id="PF17857">
    <property type="entry name" value="AAA_lid_1"/>
    <property type="match status" value="1"/>
</dbReference>
<feature type="non-terminal residue" evidence="15">
    <location>
        <position position="1"/>
    </location>
</feature>